<dbReference type="EMBL" id="LR798390">
    <property type="protein sequence ID" value="CAB5228699.1"/>
    <property type="molecule type" value="Genomic_DNA"/>
</dbReference>
<protein>
    <submittedName>
        <fullName evidence="3">Uncharacterized protein</fullName>
    </submittedName>
</protein>
<dbReference type="EMBL" id="LR796879">
    <property type="protein sequence ID" value="CAB4171668.1"/>
    <property type="molecule type" value="Genomic_DNA"/>
</dbReference>
<sequence>MNLTWRDMNKQLPNLTEAELVDLLMKERTQRRRAHILLRLHQRFSVVRCARERLELLKEAIAP</sequence>
<evidence type="ECO:0000313" key="3">
    <source>
        <dbReference type="EMBL" id="CAB5228699.1"/>
    </source>
</evidence>
<name>A0A6J7XEV9_9CAUD</name>
<evidence type="ECO:0000313" key="1">
    <source>
        <dbReference type="EMBL" id="CAB4171668.1"/>
    </source>
</evidence>
<organism evidence="3">
    <name type="scientific">uncultured Caudovirales phage</name>
    <dbReference type="NCBI Taxonomy" id="2100421"/>
    <lineage>
        <taxon>Viruses</taxon>
        <taxon>Duplodnaviria</taxon>
        <taxon>Heunggongvirae</taxon>
        <taxon>Uroviricota</taxon>
        <taxon>Caudoviricetes</taxon>
        <taxon>Peduoviridae</taxon>
        <taxon>Maltschvirus</taxon>
        <taxon>Maltschvirus maltsch</taxon>
    </lineage>
</organism>
<evidence type="ECO:0000313" key="2">
    <source>
        <dbReference type="EMBL" id="CAB4199986.1"/>
    </source>
</evidence>
<dbReference type="EMBL" id="LR797298">
    <property type="protein sequence ID" value="CAB4199986.1"/>
    <property type="molecule type" value="Genomic_DNA"/>
</dbReference>
<gene>
    <name evidence="2" type="ORF">UFOVP1345_19</name>
    <name evidence="3" type="ORF">UFOVP1542_19</name>
    <name evidence="1" type="ORF">UFOVP920_19</name>
</gene>
<accession>A0A6J7XEV9</accession>
<proteinExistence type="predicted"/>
<reference evidence="3" key="1">
    <citation type="submission" date="2020-05" db="EMBL/GenBank/DDBJ databases">
        <authorList>
            <person name="Chiriac C."/>
            <person name="Salcher M."/>
            <person name="Ghai R."/>
            <person name="Kavagutti S V."/>
        </authorList>
    </citation>
    <scope>NUCLEOTIDE SEQUENCE</scope>
</reference>